<accession>A0AAV4W703</accession>
<organism evidence="2 3">
    <name type="scientific">Caerostris extrusa</name>
    <name type="common">Bark spider</name>
    <name type="synonym">Caerostris bankana</name>
    <dbReference type="NCBI Taxonomy" id="172846"/>
    <lineage>
        <taxon>Eukaryota</taxon>
        <taxon>Metazoa</taxon>
        <taxon>Ecdysozoa</taxon>
        <taxon>Arthropoda</taxon>
        <taxon>Chelicerata</taxon>
        <taxon>Arachnida</taxon>
        <taxon>Araneae</taxon>
        <taxon>Araneomorphae</taxon>
        <taxon>Entelegynae</taxon>
        <taxon>Araneoidea</taxon>
        <taxon>Araneidae</taxon>
        <taxon>Caerostris</taxon>
    </lineage>
</organism>
<gene>
    <name evidence="2" type="primary">ACSL6</name>
    <name evidence="2" type="ORF">CEXT_185221</name>
</gene>
<dbReference type="SUPFAM" id="SSF56801">
    <property type="entry name" value="Acetyl-CoA synthetase-like"/>
    <property type="match status" value="1"/>
</dbReference>
<dbReference type="AlphaFoldDB" id="A0AAV4W703"/>
<keyword evidence="3" id="KW-1185">Reference proteome</keyword>
<proteinExistence type="predicted"/>
<dbReference type="EMBL" id="BPLR01015661">
    <property type="protein sequence ID" value="GIY77699.1"/>
    <property type="molecule type" value="Genomic_DNA"/>
</dbReference>
<keyword evidence="1 2" id="KW-0436">Ligase</keyword>
<evidence type="ECO:0000313" key="2">
    <source>
        <dbReference type="EMBL" id="GIY77699.1"/>
    </source>
</evidence>
<dbReference type="PANTHER" id="PTHR43272">
    <property type="entry name" value="LONG-CHAIN-FATTY-ACID--COA LIGASE"/>
    <property type="match status" value="1"/>
</dbReference>
<dbReference type="GO" id="GO:0005783">
    <property type="term" value="C:endoplasmic reticulum"/>
    <property type="evidence" value="ECO:0007669"/>
    <property type="project" value="TreeGrafter"/>
</dbReference>
<name>A0AAV4W703_CAEEX</name>
<evidence type="ECO:0000313" key="3">
    <source>
        <dbReference type="Proteomes" id="UP001054945"/>
    </source>
</evidence>
<reference evidence="2 3" key="1">
    <citation type="submission" date="2021-06" db="EMBL/GenBank/DDBJ databases">
        <title>Caerostris extrusa draft genome.</title>
        <authorList>
            <person name="Kono N."/>
            <person name="Arakawa K."/>
        </authorList>
    </citation>
    <scope>NUCLEOTIDE SEQUENCE [LARGE SCALE GENOMIC DNA]</scope>
</reference>
<evidence type="ECO:0000256" key="1">
    <source>
        <dbReference type="ARBA" id="ARBA00022598"/>
    </source>
</evidence>
<sequence>MTDQARKETYIKDEDGWLHTGDKNSCLRLQIIVPDKEVLVSWCKEKGVQGTWEQICRNRFLKELILNDITHLGKAGLKSFEQVKDIYVHSEMFSVDNGLLTPTLKTKRPDCKKCFIDIIESMYRLMG</sequence>
<dbReference type="GO" id="GO:0016020">
    <property type="term" value="C:membrane"/>
    <property type="evidence" value="ECO:0007669"/>
    <property type="project" value="TreeGrafter"/>
</dbReference>
<dbReference type="GO" id="GO:0004467">
    <property type="term" value="F:long-chain fatty acid-CoA ligase activity"/>
    <property type="evidence" value="ECO:0007669"/>
    <property type="project" value="TreeGrafter"/>
</dbReference>
<dbReference type="PANTHER" id="PTHR43272:SF107">
    <property type="entry name" value="LONG-CHAIN-FATTY-ACID--COA LIGASE 5"/>
    <property type="match status" value="1"/>
</dbReference>
<comment type="caution">
    <text evidence="2">The sequence shown here is derived from an EMBL/GenBank/DDBJ whole genome shotgun (WGS) entry which is preliminary data.</text>
</comment>
<dbReference type="Proteomes" id="UP001054945">
    <property type="component" value="Unassembled WGS sequence"/>
</dbReference>
<protein>
    <submittedName>
        <fullName evidence="2">Long-chain-fatty-acid--CoA ligase 6</fullName>
    </submittedName>
</protein>